<keyword evidence="1" id="KW-0472">Membrane</keyword>
<feature type="transmembrane region" description="Helical" evidence="1">
    <location>
        <begin position="6"/>
        <end position="26"/>
    </location>
</feature>
<organism evidence="2 3">
    <name type="scientific">Candidatus Thiomargarita nelsonii</name>
    <dbReference type="NCBI Taxonomy" id="1003181"/>
    <lineage>
        <taxon>Bacteria</taxon>
        <taxon>Pseudomonadati</taxon>
        <taxon>Pseudomonadota</taxon>
        <taxon>Gammaproteobacteria</taxon>
        <taxon>Thiotrichales</taxon>
        <taxon>Thiotrichaceae</taxon>
        <taxon>Thiomargarita</taxon>
    </lineage>
</organism>
<proteinExistence type="predicted"/>
<dbReference type="AlphaFoldDB" id="A0A0A6P610"/>
<keyword evidence="1" id="KW-1133">Transmembrane helix</keyword>
<reference evidence="2 3" key="1">
    <citation type="journal article" date="2016" name="Front. Microbiol.">
        <title>Single-Cell (Meta-)Genomics of a Dimorphic Candidatus Thiomargarita nelsonii Reveals Genomic Plasticity.</title>
        <authorList>
            <person name="Flood B.E."/>
            <person name="Fliss P."/>
            <person name="Jones D.S."/>
            <person name="Dick G.J."/>
            <person name="Jain S."/>
            <person name="Kaster A.K."/>
            <person name="Winkel M."/>
            <person name="Mussmann M."/>
            <person name="Bailey J."/>
        </authorList>
    </citation>
    <scope>NUCLEOTIDE SEQUENCE [LARGE SCALE GENOMIC DNA]</scope>
    <source>
        <strain evidence="2">Hydrate Ridge</strain>
    </source>
</reference>
<evidence type="ECO:0000256" key="1">
    <source>
        <dbReference type="SAM" id="Phobius"/>
    </source>
</evidence>
<comment type="caution">
    <text evidence="2">The sequence shown here is derived from an EMBL/GenBank/DDBJ whole genome shotgun (WGS) entry which is preliminary data.</text>
</comment>
<keyword evidence="1" id="KW-0812">Transmembrane</keyword>
<keyword evidence="3" id="KW-1185">Reference proteome</keyword>
<sequence length="80" mass="9131">MPDGMMLIVFMAALFILTFVIIKFGFSMMALKMELLMTFETTLNPAYRSDLKRYGRGSRRQERTSPSGTVVFIIKSIICP</sequence>
<evidence type="ECO:0000313" key="3">
    <source>
        <dbReference type="Proteomes" id="UP000030428"/>
    </source>
</evidence>
<protein>
    <submittedName>
        <fullName evidence="2">Uncharacterized protein</fullName>
    </submittedName>
</protein>
<evidence type="ECO:0000313" key="2">
    <source>
        <dbReference type="EMBL" id="KHD06218.1"/>
    </source>
</evidence>
<dbReference type="Proteomes" id="UP000030428">
    <property type="component" value="Unassembled WGS sequence"/>
</dbReference>
<gene>
    <name evidence="2" type="ORF">PN36_24050</name>
</gene>
<name>A0A0A6P610_9GAMM</name>
<accession>A0A0A6P610</accession>
<dbReference type="EMBL" id="JSZA02000123">
    <property type="protein sequence ID" value="KHD06218.1"/>
    <property type="molecule type" value="Genomic_DNA"/>
</dbReference>